<dbReference type="PATRIC" id="fig|1354253.4.peg.2874"/>
<keyword evidence="1" id="KW-0488">Methylation</keyword>
<comment type="caution">
    <text evidence="6">The sequence shown here is derived from an EMBL/GenBank/DDBJ whole genome shotgun (WGS) entry which is preliminary data.</text>
</comment>
<evidence type="ECO:0000313" key="7">
    <source>
        <dbReference type="Proteomes" id="UP000078504"/>
    </source>
</evidence>
<dbReference type="PROSITE" id="PS50111">
    <property type="entry name" value="CHEMOTAXIS_TRANSDUC_2"/>
    <property type="match status" value="1"/>
</dbReference>
<dbReference type="GO" id="GO:0007165">
    <property type="term" value="P:signal transduction"/>
    <property type="evidence" value="ECO:0007669"/>
    <property type="project" value="UniProtKB-KW"/>
</dbReference>
<comment type="similarity">
    <text evidence="2">Belongs to the methyl-accepting chemotaxis (MCP) protein family.</text>
</comment>
<feature type="transmembrane region" description="Helical" evidence="4">
    <location>
        <begin position="187"/>
        <end position="211"/>
    </location>
</feature>
<dbReference type="GO" id="GO:0006935">
    <property type="term" value="P:chemotaxis"/>
    <property type="evidence" value="ECO:0007669"/>
    <property type="project" value="TreeGrafter"/>
</dbReference>
<dbReference type="GO" id="GO:0004888">
    <property type="term" value="F:transmembrane signaling receptor activity"/>
    <property type="evidence" value="ECO:0007669"/>
    <property type="project" value="TreeGrafter"/>
</dbReference>
<dbReference type="InterPro" id="IPR051310">
    <property type="entry name" value="MCP_chemotaxis"/>
</dbReference>
<evidence type="ECO:0000259" key="5">
    <source>
        <dbReference type="PROSITE" id="PS50111"/>
    </source>
</evidence>
<evidence type="ECO:0000256" key="1">
    <source>
        <dbReference type="ARBA" id="ARBA00022481"/>
    </source>
</evidence>
<accession>A0A1B7HVB0</accession>
<dbReference type="Proteomes" id="UP000078504">
    <property type="component" value="Unassembled WGS sequence"/>
</dbReference>
<protein>
    <submittedName>
        <fullName evidence="6">Methyl-accepting chemotaxis protein I</fullName>
    </submittedName>
</protein>
<sequence length="516" mass="56021">MKLIRDKSMFIYAISMRDYSVMKIHNDKCVDNNMATMTVLHTGNKQPDVVSLRSIYLHADVLMFWVVWGMFVISLAVGWAYDAIPVALVAGSLLALSSSVIKVLLPGTLFTRLYYAFTLIGFAALLIQLGDGETEYHFSVFVLLSALLAYRDYRPLLMGAVVAALHHVLFAWLQANDLFGITCFMHPGIHMVVFHAIFVVAQTAILIYMALRMADDARSASEVAQLAAQINRQPGCLTLTSSERESRTPFAQTFNTTLTTMRNTLSQVSAGVASVLTASESIIQRNTALSKRTDEQAAALAIAASAMEQLSSSAVSTSDKAQSARMLATQASNLASKGGVSIDAATHTMEQIREESDHISNILELIDGIAFQTNILSLNASVEAARAGAHGRGFAVVASEVRTLALRCENAAKDIRQLISVSVECTRTGSVQVENAGQTMREVIGSINALAELVEELSEMSGQQSISITQMNESIASIDESVRYNVEHTAQTVQAARQQQQQADDLQQAISVFRLA</sequence>
<feature type="domain" description="Methyl-accepting transducer" evidence="5">
    <location>
        <begin position="271"/>
        <end position="497"/>
    </location>
</feature>
<gene>
    <name evidence="6" type="ORF">M977_02826</name>
</gene>
<dbReference type="Pfam" id="PF00015">
    <property type="entry name" value="MCPsignal"/>
    <property type="match status" value="1"/>
</dbReference>
<dbReference type="GO" id="GO:0005886">
    <property type="term" value="C:plasma membrane"/>
    <property type="evidence" value="ECO:0007669"/>
    <property type="project" value="TreeGrafter"/>
</dbReference>
<name>A0A1B7HVB0_9ENTR</name>
<dbReference type="SMART" id="SM00283">
    <property type="entry name" value="MA"/>
    <property type="match status" value="1"/>
</dbReference>
<evidence type="ECO:0000256" key="2">
    <source>
        <dbReference type="ARBA" id="ARBA00029447"/>
    </source>
</evidence>
<proteinExistence type="inferred from homology"/>
<feature type="transmembrane region" description="Helical" evidence="4">
    <location>
        <begin position="112"/>
        <end position="130"/>
    </location>
</feature>
<dbReference type="PANTHER" id="PTHR43531">
    <property type="entry name" value="PROTEIN ICFG"/>
    <property type="match status" value="1"/>
</dbReference>
<feature type="transmembrane region" description="Helical" evidence="4">
    <location>
        <begin position="87"/>
        <end position="105"/>
    </location>
</feature>
<organism evidence="6 7">
    <name type="scientific">Buttiauxella gaviniae ATCC 51604</name>
    <dbReference type="NCBI Taxonomy" id="1354253"/>
    <lineage>
        <taxon>Bacteria</taxon>
        <taxon>Pseudomonadati</taxon>
        <taxon>Pseudomonadota</taxon>
        <taxon>Gammaproteobacteria</taxon>
        <taxon>Enterobacterales</taxon>
        <taxon>Enterobacteriaceae</taxon>
        <taxon>Buttiauxella</taxon>
    </lineage>
</organism>
<reference evidence="6 7" key="1">
    <citation type="submission" date="2016-04" db="EMBL/GenBank/DDBJ databases">
        <title>ATOL: Assembling a taxonomically balanced genome-scale reconstruction of the evolutionary history of the Enterobacteriaceae.</title>
        <authorList>
            <person name="Plunkett G.III."/>
            <person name="Neeno-Eckwall E.C."/>
            <person name="Glasner J.D."/>
            <person name="Perna N.T."/>
        </authorList>
    </citation>
    <scope>NUCLEOTIDE SEQUENCE [LARGE SCALE GENOMIC DNA]</scope>
    <source>
        <strain evidence="6 7">ATCC 51604</strain>
    </source>
</reference>
<evidence type="ECO:0000313" key="6">
    <source>
        <dbReference type="EMBL" id="OAT19591.1"/>
    </source>
</evidence>
<evidence type="ECO:0000256" key="4">
    <source>
        <dbReference type="SAM" id="Phobius"/>
    </source>
</evidence>
<keyword evidence="4" id="KW-1133">Transmembrane helix</keyword>
<dbReference type="Gene3D" id="1.10.287.950">
    <property type="entry name" value="Methyl-accepting chemotaxis protein"/>
    <property type="match status" value="1"/>
</dbReference>
<feature type="transmembrane region" description="Helical" evidence="4">
    <location>
        <begin position="156"/>
        <end position="175"/>
    </location>
</feature>
<keyword evidence="4" id="KW-0472">Membrane</keyword>
<dbReference type="EMBL" id="LXEP01000028">
    <property type="protein sequence ID" value="OAT19591.1"/>
    <property type="molecule type" value="Genomic_DNA"/>
</dbReference>
<dbReference type="AlphaFoldDB" id="A0A1B7HVB0"/>
<keyword evidence="4" id="KW-0812">Transmembrane</keyword>
<dbReference type="PANTHER" id="PTHR43531:SF14">
    <property type="entry name" value="METHYL-ACCEPTING CHEMOTAXIS PROTEIN I-RELATED"/>
    <property type="match status" value="1"/>
</dbReference>
<dbReference type="InterPro" id="IPR004089">
    <property type="entry name" value="MCPsignal_dom"/>
</dbReference>
<evidence type="ECO:0000256" key="3">
    <source>
        <dbReference type="PROSITE-ProRule" id="PRU00284"/>
    </source>
</evidence>
<keyword evidence="3" id="KW-0807">Transducer</keyword>
<dbReference type="SUPFAM" id="SSF58104">
    <property type="entry name" value="Methyl-accepting chemotaxis protein (MCP) signaling domain"/>
    <property type="match status" value="1"/>
</dbReference>
<feature type="transmembrane region" description="Helical" evidence="4">
    <location>
        <begin position="61"/>
        <end position="81"/>
    </location>
</feature>